<dbReference type="GO" id="GO:0035556">
    <property type="term" value="P:intracellular signal transduction"/>
    <property type="evidence" value="ECO:0007669"/>
    <property type="project" value="InterPro"/>
</dbReference>
<dbReference type="Pfam" id="PF00211">
    <property type="entry name" value="Guanylate_cyc"/>
    <property type="match status" value="1"/>
</dbReference>
<dbReference type="PANTHER" id="PTHR43081:SF1">
    <property type="entry name" value="ADENYLATE CYCLASE, TERMINAL-DIFFERENTIATION SPECIFIC"/>
    <property type="match status" value="1"/>
</dbReference>
<reference evidence="3" key="1">
    <citation type="journal article" date="2020" name="mSystems">
        <title>Genome- and Community-Level Interaction Insights into Carbon Utilization and Element Cycling Functions of Hydrothermarchaeota in Hydrothermal Sediment.</title>
        <authorList>
            <person name="Zhou Z."/>
            <person name="Liu Y."/>
            <person name="Xu W."/>
            <person name="Pan J."/>
            <person name="Luo Z.H."/>
            <person name="Li M."/>
        </authorList>
    </citation>
    <scope>NUCLEOTIDE SEQUENCE [LARGE SCALE GENOMIC DNA]</scope>
    <source>
        <strain evidence="3">HyVt-493</strain>
    </source>
</reference>
<evidence type="ECO:0000259" key="2">
    <source>
        <dbReference type="PROSITE" id="PS50125"/>
    </source>
</evidence>
<dbReference type="GO" id="GO:0006171">
    <property type="term" value="P:cAMP biosynthetic process"/>
    <property type="evidence" value="ECO:0007669"/>
    <property type="project" value="TreeGrafter"/>
</dbReference>
<dbReference type="SUPFAM" id="SSF55073">
    <property type="entry name" value="Nucleotide cyclase"/>
    <property type="match status" value="1"/>
</dbReference>
<feature type="transmembrane region" description="Helical" evidence="1">
    <location>
        <begin position="301"/>
        <end position="321"/>
    </location>
</feature>
<proteinExistence type="predicted"/>
<dbReference type="PANTHER" id="PTHR43081">
    <property type="entry name" value="ADENYLATE CYCLASE, TERMINAL-DIFFERENTIATION SPECIFIC-RELATED"/>
    <property type="match status" value="1"/>
</dbReference>
<dbReference type="GO" id="GO:0004016">
    <property type="term" value="F:adenylate cyclase activity"/>
    <property type="evidence" value="ECO:0007669"/>
    <property type="project" value="UniProtKB-ARBA"/>
</dbReference>
<dbReference type="SUPFAM" id="SSF49785">
    <property type="entry name" value="Galactose-binding domain-like"/>
    <property type="match status" value="1"/>
</dbReference>
<accession>A0A7V2WV88</accession>
<comment type="caution">
    <text evidence="3">The sequence shown here is derived from an EMBL/GenBank/DDBJ whole genome shotgun (WGS) entry which is preliminary data.</text>
</comment>
<dbReference type="CDD" id="cd07302">
    <property type="entry name" value="CHD"/>
    <property type="match status" value="1"/>
</dbReference>
<feature type="transmembrane region" description="Helical" evidence="1">
    <location>
        <begin position="354"/>
        <end position="374"/>
    </location>
</feature>
<feature type="transmembrane region" description="Helical" evidence="1">
    <location>
        <begin position="207"/>
        <end position="223"/>
    </location>
</feature>
<keyword evidence="1" id="KW-0812">Transmembrane</keyword>
<dbReference type="SMART" id="SM00044">
    <property type="entry name" value="CYCc"/>
    <property type="match status" value="1"/>
</dbReference>
<dbReference type="InterPro" id="IPR029787">
    <property type="entry name" value="Nucleotide_cyclase"/>
</dbReference>
<dbReference type="InterPro" id="IPR008979">
    <property type="entry name" value="Galactose-bd-like_sf"/>
</dbReference>
<gene>
    <name evidence="3" type="ORF">ENJ51_06535</name>
</gene>
<dbReference type="InterPro" id="IPR050697">
    <property type="entry name" value="Adenylyl/Guanylyl_Cyclase_3/4"/>
</dbReference>
<dbReference type="Gene3D" id="2.60.120.260">
    <property type="entry name" value="Galactose-binding domain-like"/>
    <property type="match status" value="1"/>
</dbReference>
<dbReference type="InterPro" id="IPR001054">
    <property type="entry name" value="A/G_cyclase"/>
</dbReference>
<dbReference type="Proteomes" id="UP000885750">
    <property type="component" value="Unassembled WGS sequence"/>
</dbReference>
<protein>
    <submittedName>
        <fullName evidence="3">Adenylate/guanylate cyclase domain-containing protein</fullName>
    </submittedName>
</protein>
<feature type="domain" description="Guanylate cyclase" evidence="2">
    <location>
        <begin position="423"/>
        <end position="549"/>
    </location>
</feature>
<dbReference type="Gene3D" id="3.30.70.1230">
    <property type="entry name" value="Nucleotide cyclase"/>
    <property type="match status" value="1"/>
</dbReference>
<keyword evidence="1" id="KW-1133">Transmembrane helix</keyword>
<organism evidence="3">
    <name type="scientific">Leucothrix mucor</name>
    <dbReference type="NCBI Taxonomy" id="45248"/>
    <lineage>
        <taxon>Bacteria</taxon>
        <taxon>Pseudomonadati</taxon>
        <taxon>Pseudomonadota</taxon>
        <taxon>Gammaproteobacteria</taxon>
        <taxon>Thiotrichales</taxon>
        <taxon>Thiotrichaceae</taxon>
        <taxon>Leucothrix</taxon>
    </lineage>
</organism>
<sequence>MPKASHGSLNLATWDFTTDGMIALDGEWEFYWQQLLVPNDFSAVFPPLTTDYIALPRAWNGHAIDQKELSGEGYATYRLILQQAPRNARYALKLLNASSAYVLWVNGKQIAGNGKVGINKQTMRPQYKPLIVAFDVQKSDIEIILQVSNFNHRKGGVWNSLKFGSEQQIRENQLYRHYYDLFLLGALLMMGLYHLGLYALRRKDPSTLYFGLFCLVIGIRTLFYREMAITMLIPEMVWVEISAIRYLLTFSALPLFTLFIQSLYPIETSKKIISLIISVELGLIFLVSVTEASIYTYAMPIHQLVTLSACLYIVYALIRAARNKRPSAFWLLAGFFAFFLIIINDILVDHTLINSVYLMPLGLLLFIFSQAFAISMRFSRAFNRAELLTNAYARFVPNNFLQYLCKDDIINVELGDNIQRNMTVLFSDIRSFSSISETMTPQENFNFLNSYLECMEPIITQHQGFIDKYIGDAIMALFEKNADNAVEAGISMLRKLEKYNQYRQKSGYQPIYIGIGINTGELMLGIIGGKNRMDGTVISDAVNLAARMEELTKIYKTPLLISENSLRSLSYPDRHYIRMIDRVKVYGKMESIAIYEVFDTDPQQQRNAKLANQVSFNQAVKLCSLGNYKPAKVLFQRCLQKAPEDKVVHIYLLRIERLL</sequence>
<feature type="transmembrane region" description="Helical" evidence="1">
    <location>
        <begin position="243"/>
        <end position="260"/>
    </location>
</feature>
<feature type="transmembrane region" description="Helical" evidence="1">
    <location>
        <begin position="272"/>
        <end position="295"/>
    </location>
</feature>
<dbReference type="PROSITE" id="PS50125">
    <property type="entry name" value="GUANYLATE_CYCLASE_2"/>
    <property type="match status" value="1"/>
</dbReference>
<evidence type="ECO:0000313" key="3">
    <source>
        <dbReference type="EMBL" id="HFC92452.1"/>
    </source>
</evidence>
<dbReference type="Pfam" id="PF07695">
    <property type="entry name" value="7TMR-DISM_7TM"/>
    <property type="match status" value="1"/>
</dbReference>
<dbReference type="InterPro" id="IPR011623">
    <property type="entry name" value="7TMR_DISM_rcpt_extracell_dom1"/>
</dbReference>
<dbReference type="EMBL" id="DRMS01000246">
    <property type="protein sequence ID" value="HFC92452.1"/>
    <property type="molecule type" value="Genomic_DNA"/>
</dbReference>
<dbReference type="AlphaFoldDB" id="A0A7V2WV88"/>
<keyword evidence="1" id="KW-0472">Membrane</keyword>
<evidence type="ECO:0000256" key="1">
    <source>
        <dbReference type="SAM" id="Phobius"/>
    </source>
</evidence>
<name>A0A7V2WV88_LEUMU</name>
<feature type="transmembrane region" description="Helical" evidence="1">
    <location>
        <begin position="178"/>
        <end position="200"/>
    </location>
</feature>
<feature type="transmembrane region" description="Helical" evidence="1">
    <location>
        <begin position="328"/>
        <end position="348"/>
    </location>
</feature>